<evidence type="ECO:0008006" key="4">
    <source>
        <dbReference type="Google" id="ProtNLM"/>
    </source>
</evidence>
<evidence type="ECO:0000313" key="3">
    <source>
        <dbReference type="Proteomes" id="UP000042527"/>
    </source>
</evidence>
<name>A0A0B7GZ05_TREPH</name>
<accession>A0A0B7GZ05</accession>
<protein>
    <recommendedName>
        <fullName evidence="4">Lipoprotein</fullName>
    </recommendedName>
</protein>
<keyword evidence="3" id="KW-1185">Reference proteome</keyword>
<evidence type="ECO:0000256" key="1">
    <source>
        <dbReference type="SAM" id="Phobius"/>
    </source>
</evidence>
<reference evidence="3" key="1">
    <citation type="submission" date="2015-01" db="EMBL/GenBank/DDBJ databases">
        <authorList>
            <person name="Manzoor Shahid"/>
            <person name="Zubair Saima"/>
        </authorList>
    </citation>
    <scope>NUCLEOTIDE SEQUENCE [LARGE SCALE GENOMIC DNA]</scope>
    <source>
        <strain evidence="3">V1</strain>
    </source>
</reference>
<organism evidence="2 3">
    <name type="scientific">Treponema phagedenis</name>
    <dbReference type="NCBI Taxonomy" id="162"/>
    <lineage>
        <taxon>Bacteria</taxon>
        <taxon>Pseudomonadati</taxon>
        <taxon>Spirochaetota</taxon>
        <taxon>Spirochaetia</taxon>
        <taxon>Spirochaetales</taxon>
        <taxon>Treponemataceae</taxon>
        <taxon>Treponema</taxon>
    </lineage>
</organism>
<dbReference type="Proteomes" id="UP000042527">
    <property type="component" value="Unassembled WGS sequence"/>
</dbReference>
<sequence>MKKILVFILLLLIFIGCTSLKNTDADESKLEQSTSTKGGTVNMSAKNSKLEKIENSWLLKDFSDEQRKLLEQNAFLLRPNHMSNPFFCIRITKTIFQVLLQRILFCIFTTYSTIFFCANSKPKNFYRSLKLSMTDC</sequence>
<gene>
    <name evidence="2" type="ORF">TPHV1_220020</name>
</gene>
<evidence type="ECO:0000313" key="2">
    <source>
        <dbReference type="EMBL" id="CEM61896.1"/>
    </source>
</evidence>
<dbReference type="PROSITE" id="PS51257">
    <property type="entry name" value="PROKAR_LIPOPROTEIN"/>
    <property type="match status" value="1"/>
</dbReference>
<keyword evidence="1" id="KW-0472">Membrane</keyword>
<dbReference type="EMBL" id="CDNC01000015">
    <property type="protein sequence ID" value="CEM61896.1"/>
    <property type="molecule type" value="Genomic_DNA"/>
</dbReference>
<feature type="transmembrane region" description="Helical" evidence="1">
    <location>
        <begin position="99"/>
        <end position="118"/>
    </location>
</feature>
<proteinExistence type="predicted"/>
<dbReference type="AlphaFoldDB" id="A0A0B7GZ05"/>
<keyword evidence="1" id="KW-0812">Transmembrane</keyword>
<keyword evidence="1" id="KW-1133">Transmembrane helix</keyword>